<reference evidence="8 9" key="1">
    <citation type="journal article" date="2016" name="Antonie Van Leeuwenhoek">
        <title>Bacillus depressus sp. nov., isolated from soil of a sunflower field.</title>
        <authorList>
            <person name="Wei X."/>
            <person name="Xin D."/>
            <person name="Xin Y."/>
            <person name="Zhang H."/>
            <person name="Wang T."/>
            <person name="Zhang J."/>
        </authorList>
    </citation>
    <scope>NUCLEOTIDE SEQUENCE [LARGE SCALE GENOMIC DNA]</scope>
    <source>
        <strain evidence="8 9">BZ1</strain>
    </source>
</reference>
<comment type="subcellular location">
    <subcellularLocation>
        <location evidence="7">Cell membrane</location>
        <topology evidence="7">Single-pass membrane protein</topology>
    </subcellularLocation>
</comment>
<name>A0A6L3VAF6_9BACI</name>
<evidence type="ECO:0000256" key="4">
    <source>
        <dbReference type="ARBA" id="ARBA00023136"/>
    </source>
</evidence>
<evidence type="ECO:0000256" key="2">
    <source>
        <dbReference type="ARBA" id="ARBA00022692"/>
    </source>
</evidence>
<keyword evidence="6 7" id="KW-0961">Cell wall biogenesis/degradation</keyword>
<dbReference type="HAMAP" id="MF_02065">
    <property type="entry name" value="MltG"/>
    <property type="match status" value="1"/>
</dbReference>
<dbReference type="NCBIfam" id="TIGR00247">
    <property type="entry name" value="endolytic transglycosylase MltG"/>
    <property type="match status" value="1"/>
</dbReference>
<dbReference type="EMBL" id="WBOS01000001">
    <property type="protein sequence ID" value="KAB2338648.1"/>
    <property type="molecule type" value="Genomic_DNA"/>
</dbReference>
<keyword evidence="1 7" id="KW-1003">Cell membrane</keyword>
<keyword evidence="9" id="KW-1185">Reference proteome</keyword>
<dbReference type="AlphaFoldDB" id="A0A6L3VAF6"/>
<evidence type="ECO:0000256" key="5">
    <source>
        <dbReference type="ARBA" id="ARBA00023239"/>
    </source>
</evidence>
<evidence type="ECO:0000313" key="9">
    <source>
        <dbReference type="Proteomes" id="UP000481030"/>
    </source>
</evidence>
<evidence type="ECO:0000256" key="7">
    <source>
        <dbReference type="HAMAP-Rule" id="MF_02065"/>
    </source>
</evidence>
<proteinExistence type="inferred from homology"/>
<feature type="site" description="Important for catalytic activity" evidence="7">
    <location>
        <position position="262"/>
    </location>
</feature>
<dbReference type="CDD" id="cd08010">
    <property type="entry name" value="MltG_like"/>
    <property type="match status" value="1"/>
</dbReference>
<feature type="transmembrane region" description="Helical" evidence="7">
    <location>
        <begin position="30"/>
        <end position="53"/>
    </location>
</feature>
<comment type="catalytic activity">
    <reaction evidence="7">
        <text>a peptidoglycan chain = a peptidoglycan chain with N-acetyl-1,6-anhydromuramyl-[peptide] at the reducing end + a peptidoglycan chain with N-acetylglucosamine at the non-reducing end.</text>
        <dbReference type="EC" id="4.2.2.29"/>
    </reaction>
</comment>
<dbReference type="PANTHER" id="PTHR30518:SF2">
    <property type="entry name" value="ENDOLYTIC MUREIN TRANSGLYCOSYLASE"/>
    <property type="match status" value="1"/>
</dbReference>
<dbReference type="Proteomes" id="UP000481030">
    <property type="component" value="Unassembled WGS sequence"/>
</dbReference>
<comment type="similarity">
    <text evidence="7">Belongs to the transglycosylase MltG family.</text>
</comment>
<evidence type="ECO:0000313" key="8">
    <source>
        <dbReference type="EMBL" id="KAB2338648.1"/>
    </source>
</evidence>
<comment type="function">
    <text evidence="7">Functions as a peptidoglycan terminase that cleaves nascent peptidoglycan strands endolytically to terminate their elongation.</text>
</comment>
<dbReference type="Pfam" id="PF02618">
    <property type="entry name" value="YceG"/>
    <property type="match status" value="1"/>
</dbReference>
<dbReference type="Gene3D" id="3.30.1490.480">
    <property type="entry name" value="Endolytic murein transglycosylase"/>
    <property type="match status" value="1"/>
</dbReference>
<keyword evidence="4 7" id="KW-0472">Membrane</keyword>
<dbReference type="GO" id="GO:0005886">
    <property type="term" value="C:plasma membrane"/>
    <property type="evidence" value="ECO:0007669"/>
    <property type="project" value="UniProtKB-SubCell"/>
</dbReference>
<keyword evidence="2 7" id="KW-0812">Transmembrane</keyword>
<dbReference type="GO" id="GO:0008932">
    <property type="term" value="F:lytic endotransglycosylase activity"/>
    <property type="evidence" value="ECO:0007669"/>
    <property type="project" value="UniProtKB-UniRule"/>
</dbReference>
<dbReference type="EC" id="4.2.2.29" evidence="7"/>
<dbReference type="OrthoDB" id="9814591at2"/>
<keyword evidence="3 7" id="KW-1133">Transmembrane helix</keyword>
<keyword evidence="5 7" id="KW-0456">Lyase</keyword>
<dbReference type="GO" id="GO:0009252">
    <property type="term" value="P:peptidoglycan biosynthetic process"/>
    <property type="evidence" value="ECO:0007669"/>
    <property type="project" value="UniProtKB-UniRule"/>
</dbReference>
<protein>
    <recommendedName>
        <fullName evidence="7">Endolytic murein transglycosylase</fullName>
        <ecNumber evidence="7">4.2.2.29</ecNumber>
    </recommendedName>
    <alternativeName>
        <fullName evidence="7">Peptidoglycan lytic transglycosylase</fullName>
    </alternativeName>
    <alternativeName>
        <fullName evidence="7">Peptidoglycan polymerization terminase</fullName>
    </alternativeName>
</protein>
<dbReference type="GO" id="GO:0071555">
    <property type="term" value="P:cell wall organization"/>
    <property type="evidence" value="ECO:0007669"/>
    <property type="project" value="UniProtKB-KW"/>
</dbReference>
<dbReference type="Gene3D" id="3.30.160.60">
    <property type="entry name" value="Classic Zinc Finger"/>
    <property type="match status" value="1"/>
</dbReference>
<evidence type="ECO:0000256" key="1">
    <source>
        <dbReference type="ARBA" id="ARBA00022475"/>
    </source>
</evidence>
<dbReference type="InterPro" id="IPR003770">
    <property type="entry name" value="MLTG-like"/>
</dbReference>
<dbReference type="RefSeq" id="WP_151533387.1">
    <property type="nucleotide sequence ID" value="NZ_WBOS01000001.1"/>
</dbReference>
<dbReference type="PANTHER" id="PTHR30518">
    <property type="entry name" value="ENDOLYTIC MUREIN TRANSGLYCOSYLASE"/>
    <property type="match status" value="1"/>
</dbReference>
<organism evidence="8 9">
    <name type="scientific">Cytobacillus depressus</name>
    <dbReference type="NCBI Taxonomy" id="1602942"/>
    <lineage>
        <taxon>Bacteria</taxon>
        <taxon>Bacillati</taxon>
        <taxon>Bacillota</taxon>
        <taxon>Bacilli</taxon>
        <taxon>Bacillales</taxon>
        <taxon>Bacillaceae</taxon>
        <taxon>Cytobacillus</taxon>
    </lineage>
</organism>
<accession>A0A6L3VAF6</accession>
<sequence length="377" mass="42482">MTMEQKKDKKEIIRQNMIERQSEAKVVRKIVFIISIILVIAAGAVAGGGYFYLKSALEPVNSENHQEKKVDIPIGSSPTNIGKILESKGIIKDARVFKYYVKLKNETGFMAGEYTFMPSMTIPEIINNLKTGKVVEDVVFKITIPEGKQLQQIAGIVAEKTNKNADEIFKKLNDPAFIKSLKDKYPDLLTDEILNKNIKYPLEGYLFPATYPFYKEDPSVEEIIGVMLDKTVSVLKDFRPEMEEQNYTVHQLLTMASLIEEEATQKVDRDQIASVFYNRMKIGMPLQTDPTVLYAQGEHKGRVLYKDLEVDSPYNTYKHPGLTPGPIANAGVTSIEAALSPADSDFLYFLATSTGEVLFSKNLDEHNRKKAQHISNK</sequence>
<evidence type="ECO:0000256" key="6">
    <source>
        <dbReference type="ARBA" id="ARBA00023316"/>
    </source>
</evidence>
<evidence type="ECO:0000256" key="3">
    <source>
        <dbReference type="ARBA" id="ARBA00022989"/>
    </source>
</evidence>
<gene>
    <name evidence="7 8" type="primary">mltG</name>
    <name evidence="8" type="ORF">F7731_03595</name>
</gene>
<comment type="caution">
    <text evidence="8">The sequence shown here is derived from an EMBL/GenBank/DDBJ whole genome shotgun (WGS) entry which is preliminary data.</text>
</comment>